<dbReference type="PANTHER" id="PTHR39165:SF1">
    <property type="entry name" value="DUF456 DOMAIN-CONTAINING PROTEIN"/>
    <property type="match status" value="1"/>
</dbReference>
<dbReference type="InterPro" id="IPR007403">
    <property type="entry name" value="DUF456"/>
</dbReference>
<dbReference type="OrthoDB" id="9808460at2"/>
<reference evidence="3" key="1">
    <citation type="submission" date="2017-02" db="EMBL/GenBank/DDBJ databases">
        <authorList>
            <person name="Varghese N."/>
            <person name="Submissions S."/>
        </authorList>
    </citation>
    <scope>NUCLEOTIDE SEQUENCE [LARGE SCALE GENOMIC DNA]</scope>
    <source>
        <strain evidence="3">DSM 16521</strain>
    </source>
</reference>
<organism evidence="2 3">
    <name type="scientific">Carboxydocella sporoproducens DSM 16521</name>
    <dbReference type="NCBI Taxonomy" id="1121270"/>
    <lineage>
        <taxon>Bacteria</taxon>
        <taxon>Bacillati</taxon>
        <taxon>Bacillota</taxon>
        <taxon>Clostridia</taxon>
        <taxon>Eubacteriales</taxon>
        <taxon>Clostridiales Family XVI. Incertae Sedis</taxon>
        <taxon>Carboxydocella</taxon>
    </lineage>
</organism>
<accession>A0A1T4LW07</accession>
<dbReference type="Pfam" id="PF04306">
    <property type="entry name" value="DUF456"/>
    <property type="match status" value="1"/>
</dbReference>
<dbReference type="EMBL" id="FUXM01000002">
    <property type="protein sequence ID" value="SJZ58923.1"/>
    <property type="molecule type" value="Genomic_DNA"/>
</dbReference>
<evidence type="ECO:0008006" key="4">
    <source>
        <dbReference type="Google" id="ProtNLM"/>
    </source>
</evidence>
<dbReference type="RefSeq" id="WP_078664488.1">
    <property type="nucleotide sequence ID" value="NZ_FUXM01000002.1"/>
</dbReference>
<feature type="transmembrane region" description="Helical" evidence="1">
    <location>
        <begin position="84"/>
        <end position="112"/>
    </location>
</feature>
<sequence length="156" mass="17158">MVDYYWAYVLVMILGLLGTFLPVIPGIPLIFIAIFIYAWNTNFTVINIAWLLLFAALTVLSWLIEYFAGIIGSKQAGVSRYGMWGLLIGGILGFFWAPVGFLIGPVLGLLIGEILSGKELKQILITLKGAARGFIIGFLLKLIIALSMIGTFLWLT</sequence>
<evidence type="ECO:0000313" key="2">
    <source>
        <dbReference type="EMBL" id="SJZ58923.1"/>
    </source>
</evidence>
<protein>
    <recommendedName>
        <fullName evidence="4">DUF456 domain-containing protein</fullName>
    </recommendedName>
</protein>
<proteinExistence type="predicted"/>
<keyword evidence="1" id="KW-1133">Transmembrane helix</keyword>
<keyword evidence="1" id="KW-0812">Transmembrane</keyword>
<keyword evidence="1" id="KW-0472">Membrane</keyword>
<dbReference type="Proteomes" id="UP000189933">
    <property type="component" value="Unassembled WGS sequence"/>
</dbReference>
<feature type="transmembrane region" description="Helical" evidence="1">
    <location>
        <begin position="133"/>
        <end position="155"/>
    </location>
</feature>
<name>A0A1T4LW07_9FIRM</name>
<evidence type="ECO:0000313" key="3">
    <source>
        <dbReference type="Proteomes" id="UP000189933"/>
    </source>
</evidence>
<dbReference type="PANTHER" id="PTHR39165">
    <property type="entry name" value="IG HYPOTHETICAL 17883"/>
    <property type="match status" value="1"/>
</dbReference>
<dbReference type="AlphaFoldDB" id="A0A1T4LW07"/>
<feature type="transmembrane region" description="Helical" evidence="1">
    <location>
        <begin position="45"/>
        <end position="64"/>
    </location>
</feature>
<gene>
    <name evidence="2" type="ORF">SAMN02745885_00336</name>
</gene>
<evidence type="ECO:0000256" key="1">
    <source>
        <dbReference type="SAM" id="Phobius"/>
    </source>
</evidence>
<keyword evidence="3" id="KW-1185">Reference proteome</keyword>
<feature type="transmembrane region" description="Helical" evidence="1">
    <location>
        <begin position="6"/>
        <end position="38"/>
    </location>
</feature>